<evidence type="ECO:0000313" key="1">
    <source>
        <dbReference type="EMBL" id="KAF0908743.1"/>
    </source>
</evidence>
<dbReference type="Proteomes" id="UP000479710">
    <property type="component" value="Unassembled WGS sequence"/>
</dbReference>
<proteinExistence type="predicted"/>
<dbReference type="EMBL" id="SPHZ02000007">
    <property type="protein sequence ID" value="KAF0908743.1"/>
    <property type="molecule type" value="Genomic_DNA"/>
</dbReference>
<protein>
    <submittedName>
        <fullName evidence="1">Uncharacterized protein</fullName>
    </submittedName>
</protein>
<accession>A0A6G1DAH6</accession>
<sequence length="98" mass="10691">MRQSDSAVGLSLHGPTAYMPNCCCSTACIAHCLVDLLYIFSFWVPPKVSTNKDGAKGLKLRTSQAASVSAKQIETDPGHPCLGRPPCWPWTWAAEAWR</sequence>
<organism evidence="1 2">
    <name type="scientific">Oryza meyeriana var. granulata</name>
    <dbReference type="NCBI Taxonomy" id="110450"/>
    <lineage>
        <taxon>Eukaryota</taxon>
        <taxon>Viridiplantae</taxon>
        <taxon>Streptophyta</taxon>
        <taxon>Embryophyta</taxon>
        <taxon>Tracheophyta</taxon>
        <taxon>Spermatophyta</taxon>
        <taxon>Magnoliopsida</taxon>
        <taxon>Liliopsida</taxon>
        <taxon>Poales</taxon>
        <taxon>Poaceae</taxon>
        <taxon>BOP clade</taxon>
        <taxon>Oryzoideae</taxon>
        <taxon>Oryzeae</taxon>
        <taxon>Oryzinae</taxon>
        <taxon>Oryza</taxon>
        <taxon>Oryza meyeriana</taxon>
    </lineage>
</organism>
<reference evidence="1 2" key="1">
    <citation type="submission" date="2019-11" db="EMBL/GenBank/DDBJ databases">
        <title>Whole genome sequence of Oryza granulata.</title>
        <authorList>
            <person name="Li W."/>
        </authorList>
    </citation>
    <scope>NUCLEOTIDE SEQUENCE [LARGE SCALE GENOMIC DNA]</scope>
    <source>
        <strain evidence="2">cv. Menghai</strain>
        <tissue evidence="1">Leaf</tissue>
    </source>
</reference>
<evidence type="ECO:0000313" key="2">
    <source>
        <dbReference type="Proteomes" id="UP000479710"/>
    </source>
</evidence>
<gene>
    <name evidence="1" type="ORF">E2562_028362</name>
</gene>
<keyword evidence="2" id="KW-1185">Reference proteome</keyword>
<comment type="caution">
    <text evidence="1">The sequence shown here is derived from an EMBL/GenBank/DDBJ whole genome shotgun (WGS) entry which is preliminary data.</text>
</comment>
<name>A0A6G1DAH6_9ORYZ</name>
<dbReference type="AlphaFoldDB" id="A0A6G1DAH6"/>